<keyword evidence="3" id="KW-1185">Reference proteome</keyword>
<reference evidence="2" key="1">
    <citation type="journal article" date="2020" name="Cell">
        <title>Large-Scale Comparative Analyses of Tick Genomes Elucidate Their Genetic Diversity and Vector Capacities.</title>
        <authorList>
            <consortium name="Tick Genome and Microbiome Consortium (TIGMIC)"/>
            <person name="Jia N."/>
            <person name="Wang J."/>
            <person name="Shi W."/>
            <person name="Du L."/>
            <person name="Sun Y."/>
            <person name="Zhan W."/>
            <person name="Jiang J.F."/>
            <person name="Wang Q."/>
            <person name="Zhang B."/>
            <person name="Ji P."/>
            <person name="Bell-Sakyi L."/>
            <person name="Cui X.M."/>
            <person name="Yuan T.T."/>
            <person name="Jiang B.G."/>
            <person name="Yang W.F."/>
            <person name="Lam T.T."/>
            <person name="Chang Q.C."/>
            <person name="Ding S.J."/>
            <person name="Wang X.J."/>
            <person name="Zhu J.G."/>
            <person name="Ruan X.D."/>
            <person name="Zhao L."/>
            <person name="Wei J.T."/>
            <person name="Ye R.Z."/>
            <person name="Que T.C."/>
            <person name="Du C.H."/>
            <person name="Zhou Y.H."/>
            <person name="Cheng J.X."/>
            <person name="Dai P.F."/>
            <person name="Guo W.B."/>
            <person name="Han X.H."/>
            <person name="Huang E.J."/>
            <person name="Li L.F."/>
            <person name="Wei W."/>
            <person name="Gao Y.C."/>
            <person name="Liu J.Z."/>
            <person name="Shao H.Z."/>
            <person name="Wang X."/>
            <person name="Wang C.C."/>
            <person name="Yang T.C."/>
            <person name="Huo Q.B."/>
            <person name="Li W."/>
            <person name="Chen H.Y."/>
            <person name="Chen S.E."/>
            <person name="Zhou L.G."/>
            <person name="Ni X.B."/>
            <person name="Tian J.H."/>
            <person name="Sheng Y."/>
            <person name="Liu T."/>
            <person name="Pan Y.S."/>
            <person name="Xia L.Y."/>
            <person name="Li J."/>
            <person name="Zhao F."/>
            <person name="Cao W.C."/>
        </authorList>
    </citation>
    <scope>NUCLEOTIDE SEQUENCE</scope>
    <source>
        <strain evidence="2">Rsan-2018</strain>
    </source>
</reference>
<accession>A0A9D4YR74</accession>
<evidence type="ECO:0000256" key="1">
    <source>
        <dbReference type="SAM" id="MobiDB-lite"/>
    </source>
</evidence>
<feature type="compositionally biased region" description="Basic and acidic residues" evidence="1">
    <location>
        <begin position="168"/>
        <end position="198"/>
    </location>
</feature>
<dbReference type="AlphaFoldDB" id="A0A9D4YR74"/>
<organism evidence="2 3">
    <name type="scientific">Rhipicephalus sanguineus</name>
    <name type="common">Brown dog tick</name>
    <name type="synonym">Ixodes sanguineus</name>
    <dbReference type="NCBI Taxonomy" id="34632"/>
    <lineage>
        <taxon>Eukaryota</taxon>
        <taxon>Metazoa</taxon>
        <taxon>Ecdysozoa</taxon>
        <taxon>Arthropoda</taxon>
        <taxon>Chelicerata</taxon>
        <taxon>Arachnida</taxon>
        <taxon>Acari</taxon>
        <taxon>Parasitiformes</taxon>
        <taxon>Ixodida</taxon>
        <taxon>Ixodoidea</taxon>
        <taxon>Ixodidae</taxon>
        <taxon>Rhipicephalinae</taxon>
        <taxon>Rhipicephalus</taxon>
        <taxon>Rhipicephalus</taxon>
    </lineage>
</organism>
<name>A0A9D4YR74_RHISA</name>
<gene>
    <name evidence="2" type="ORF">HPB52_024003</name>
</gene>
<proteinExistence type="predicted"/>
<dbReference type="Proteomes" id="UP000821837">
    <property type="component" value="Chromosome 1"/>
</dbReference>
<feature type="region of interest" description="Disordered" evidence="1">
    <location>
        <begin position="157"/>
        <end position="210"/>
    </location>
</feature>
<dbReference type="VEuPathDB" id="VectorBase:RSAN_028461"/>
<dbReference type="EMBL" id="JABSTV010001245">
    <property type="protein sequence ID" value="KAH7984779.1"/>
    <property type="molecule type" value="Genomic_DNA"/>
</dbReference>
<evidence type="ECO:0000313" key="2">
    <source>
        <dbReference type="EMBL" id="KAH7984779.1"/>
    </source>
</evidence>
<protein>
    <submittedName>
        <fullName evidence="2">Uncharacterized protein</fullName>
    </submittedName>
</protein>
<comment type="caution">
    <text evidence="2">The sequence shown here is derived from an EMBL/GenBank/DDBJ whole genome shotgun (WGS) entry which is preliminary data.</text>
</comment>
<evidence type="ECO:0000313" key="3">
    <source>
        <dbReference type="Proteomes" id="UP000821837"/>
    </source>
</evidence>
<reference evidence="2" key="2">
    <citation type="submission" date="2021-09" db="EMBL/GenBank/DDBJ databases">
        <authorList>
            <person name="Jia N."/>
            <person name="Wang J."/>
            <person name="Shi W."/>
            <person name="Du L."/>
            <person name="Sun Y."/>
            <person name="Zhan W."/>
            <person name="Jiang J."/>
            <person name="Wang Q."/>
            <person name="Zhang B."/>
            <person name="Ji P."/>
            <person name="Sakyi L.B."/>
            <person name="Cui X."/>
            <person name="Yuan T."/>
            <person name="Jiang B."/>
            <person name="Yang W."/>
            <person name="Lam T.T.-Y."/>
            <person name="Chang Q."/>
            <person name="Ding S."/>
            <person name="Wang X."/>
            <person name="Zhu J."/>
            <person name="Ruan X."/>
            <person name="Zhao L."/>
            <person name="Wei J."/>
            <person name="Que T."/>
            <person name="Du C."/>
            <person name="Cheng J."/>
            <person name="Dai P."/>
            <person name="Han X."/>
            <person name="Huang E."/>
            <person name="Gao Y."/>
            <person name="Liu J."/>
            <person name="Shao H."/>
            <person name="Ye R."/>
            <person name="Li L."/>
            <person name="Wei W."/>
            <person name="Wang X."/>
            <person name="Wang C."/>
            <person name="Huo Q."/>
            <person name="Li W."/>
            <person name="Guo W."/>
            <person name="Chen H."/>
            <person name="Chen S."/>
            <person name="Zhou L."/>
            <person name="Zhou L."/>
            <person name="Ni X."/>
            <person name="Tian J."/>
            <person name="Zhou Y."/>
            <person name="Sheng Y."/>
            <person name="Liu T."/>
            <person name="Pan Y."/>
            <person name="Xia L."/>
            <person name="Li J."/>
            <person name="Zhao F."/>
            <person name="Cao W."/>
        </authorList>
    </citation>
    <scope>NUCLEOTIDE SEQUENCE</scope>
    <source>
        <strain evidence="2">Rsan-2018</strain>
        <tissue evidence="2">Larvae</tissue>
    </source>
</reference>
<sequence length="210" mass="23192">MQRMIDNLRQVIELRRREPKVCATDMLQLMLEAQAGAEVNQSISCVFNEQADLPKRVMPGDQHRMGCVFNQQADSPERVIPGGYHRPYLEVGVEENPHGASPSVEACHDTAPKVDEEIAEEFGAEGDEKAHDKRGGVGATENKAIVDEAIVVDAVAHVRANMSEPNPDSERKDRTKEETRKAEVEKPAADSREEEETKGGCCSARQEDQG</sequence>